<protein>
    <submittedName>
        <fullName evidence="2">Uncharacterized protein</fullName>
    </submittedName>
</protein>
<evidence type="ECO:0000313" key="3">
    <source>
        <dbReference type="Proteomes" id="UP001295794"/>
    </source>
</evidence>
<feature type="compositionally biased region" description="Basic and acidic residues" evidence="1">
    <location>
        <begin position="74"/>
        <end position="100"/>
    </location>
</feature>
<organism evidence="2 3">
    <name type="scientific">Mycena citricolor</name>
    <dbReference type="NCBI Taxonomy" id="2018698"/>
    <lineage>
        <taxon>Eukaryota</taxon>
        <taxon>Fungi</taxon>
        <taxon>Dikarya</taxon>
        <taxon>Basidiomycota</taxon>
        <taxon>Agaricomycotina</taxon>
        <taxon>Agaricomycetes</taxon>
        <taxon>Agaricomycetidae</taxon>
        <taxon>Agaricales</taxon>
        <taxon>Marasmiineae</taxon>
        <taxon>Mycenaceae</taxon>
        <taxon>Mycena</taxon>
    </lineage>
</organism>
<reference evidence="2" key="1">
    <citation type="submission" date="2023-11" db="EMBL/GenBank/DDBJ databases">
        <authorList>
            <person name="De Vega J J."/>
            <person name="De Vega J J."/>
        </authorList>
    </citation>
    <scope>NUCLEOTIDE SEQUENCE</scope>
</reference>
<sequence length="170" mass="18893">MEFVKGASSASIPTQTDKQMEAGRKEARRKEEELSSRDQDCRYEPRERQWLAALERAITQDRATKSSHAQVKSDMLKPQKVRDDATDRADEEREKSELEQASKMFLQQQMDGLRRGEEEARKAGMLVDSGGPVKLNTSFAAAAPTTKAVASGDALGFSVDDKEDEALTPD</sequence>
<feature type="compositionally biased region" description="Polar residues" evidence="1">
    <location>
        <begin position="8"/>
        <end position="17"/>
    </location>
</feature>
<dbReference type="Proteomes" id="UP001295794">
    <property type="component" value="Unassembled WGS sequence"/>
</dbReference>
<accession>A0AAD2H9K7</accession>
<evidence type="ECO:0000256" key="1">
    <source>
        <dbReference type="SAM" id="MobiDB-lite"/>
    </source>
</evidence>
<comment type="caution">
    <text evidence="2">The sequence shown here is derived from an EMBL/GenBank/DDBJ whole genome shotgun (WGS) entry which is preliminary data.</text>
</comment>
<dbReference type="EMBL" id="CAVNYO010000169">
    <property type="protein sequence ID" value="CAK5271350.1"/>
    <property type="molecule type" value="Genomic_DNA"/>
</dbReference>
<gene>
    <name evidence="2" type="ORF">MYCIT1_LOCUS16329</name>
</gene>
<evidence type="ECO:0000313" key="2">
    <source>
        <dbReference type="EMBL" id="CAK5271350.1"/>
    </source>
</evidence>
<name>A0AAD2H9K7_9AGAR</name>
<feature type="compositionally biased region" description="Basic and acidic residues" evidence="1">
    <location>
        <begin position="18"/>
        <end position="45"/>
    </location>
</feature>
<proteinExistence type="predicted"/>
<keyword evidence="3" id="KW-1185">Reference proteome</keyword>
<dbReference type="AlphaFoldDB" id="A0AAD2H9K7"/>
<feature type="region of interest" description="Disordered" evidence="1">
    <location>
        <begin position="1"/>
        <end position="45"/>
    </location>
</feature>
<feature type="region of interest" description="Disordered" evidence="1">
    <location>
        <begin position="60"/>
        <end position="103"/>
    </location>
</feature>